<keyword evidence="3" id="KW-0808">Transferase</keyword>
<comment type="caution">
    <text evidence="5">The sequence shown here is derived from an EMBL/GenBank/DDBJ whole genome shotgun (WGS) entry which is preliminary data.</text>
</comment>
<evidence type="ECO:0000259" key="4">
    <source>
        <dbReference type="Pfam" id="PF00535"/>
    </source>
</evidence>
<dbReference type="Gene3D" id="3.90.550.10">
    <property type="entry name" value="Spore Coat Polysaccharide Biosynthesis Protein SpsA, Chain A"/>
    <property type="match status" value="1"/>
</dbReference>
<dbReference type="Pfam" id="PF00535">
    <property type="entry name" value="Glycos_transf_2"/>
    <property type="match status" value="1"/>
</dbReference>
<comment type="similarity">
    <text evidence="1">Belongs to the glycosyltransferase 2 family.</text>
</comment>
<reference evidence="5 6" key="1">
    <citation type="submission" date="2020-11" db="EMBL/GenBank/DDBJ databases">
        <title>P. mediterranea TC4 genome.</title>
        <authorList>
            <person name="Molmeret M."/>
        </authorList>
    </citation>
    <scope>NUCLEOTIDE SEQUENCE [LARGE SCALE GENOMIC DNA]</scope>
    <source>
        <strain evidence="5 6">TC4</strain>
    </source>
</reference>
<evidence type="ECO:0000256" key="3">
    <source>
        <dbReference type="ARBA" id="ARBA00022679"/>
    </source>
</evidence>
<organism evidence="5 6">
    <name type="scientific">Nonlabens mediterrranea</name>
    <dbReference type="NCBI Taxonomy" id="1419947"/>
    <lineage>
        <taxon>Bacteria</taxon>
        <taxon>Pseudomonadati</taxon>
        <taxon>Bacteroidota</taxon>
        <taxon>Flavobacteriia</taxon>
        <taxon>Flavobacteriales</taxon>
        <taxon>Flavobacteriaceae</taxon>
        <taxon>Nonlabens</taxon>
    </lineage>
</organism>
<dbReference type="PANTHER" id="PTHR43179:SF12">
    <property type="entry name" value="GALACTOFURANOSYLTRANSFERASE GLFT2"/>
    <property type="match status" value="1"/>
</dbReference>
<dbReference type="InterPro" id="IPR029044">
    <property type="entry name" value="Nucleotide-diphossugar_trans"/>
</dbReference>
<evidence type="ECO:0000256" key="2">
    <source>
        <dbReference type="ARBA" id="ARBA00022676"/>
    </source>
</evidence>
<sequence>MQLSVVILSNITDSASAELLMDAVSSLSSSISHNDYEVIVVESGDFIQSENIIGKRGIVIAYDFKDFNFHKALNQGFVKARGEYICFSNNDVIFHENWFKNIKIVLEKKGLKAGSPVDPKDNKLWMFDKSNLSFIEGYEIQKFFKGWCFVIENQSMKRLKKFDERFQFYFADNDLVLELLKFNIRHAVVLNSFVEHREKQQVEIIENLEELKKINGHLFDAIPPEIIENEHFWKIQNTKMTAGLIEFHKKWGSMSMLNRKFKIALFLTKYRFGFLNRLVLFSRHQSYL</sequence>
<gene>
    <name evidence="5" type="ORF">FNJ87_14075</name>
</gene>
<name>A0ABS0A7R0_9FLAO</name>
<proteinExistence type="inferred from homology"/>
<dbReference type="PANTHER" id="PTHR43179">
    <property type="entry name" value="RHAMNOSYLTRANSFERASE WBBL"/>
    <property type="match status" value="1"/>
</dbReference>
<dbReference type="SUPFAM" id="SSF53448">
    <property type="entry name" value="Nucleotide-diphospho-sugar transferases"/>
    <property type="match status" value="1"/>
</dbReference>
<evidence type="ECO:0000313" key="5">
    <source>
        <dbReference type="EMBL" id="MBF4985408.1"/>
    </source>
</evidence>
<accession>A0ABS0A7R0</accession>
<dbReference type="Proteomes" id="UP001194729">
    <property type="component" value="Unassembled WGS sequence"/>
</dbReference>
<feature type="domain" description="Glycosyltransferase 2-like" evidence="4">
    <location>
        <begin position="19"/>
        <end position="111"/>
    </location>
</feature>
<dbReference type="EMBL" id="JADKYU010000733">
    <property type="protein sequence ID" value="MBF4985408.1"/>
    <property type="molecule type" value="Genomic_DNA"/>
</dbReference>
<evidence type="ECO:0000313" key="6">
    <source>
        <dbReference type="Proteomes" id="UP001194729"/>
    </source>
</evidence>
<keyword evidence="6" id="KW-1185">Reference proteome</keyword>
<keyword evidence="2" id="KW-0328">Glycosyltransferase</keyword>
<evidence type="ECO:0000256" key="1">
    <source>
        <dbReference type="ARBA" id="ARBA00006739"/>
    </source>
</evidence>
<protein>
    <submittedName>
        <fullName evidence="5">Glycosyltransferase</fullName>
    </submittedName>
</protein>
<dbReference type="InterPro" id="IPR001173">
    <property type="entry name" value="Glyco_trans_2-like"/>
</dbReference>